<organism evidence="1">
    <name type="scientific">Myoviridae sp. ctu2j3</name>
    <dbReference type="NCBI Taxonomy" id="2825197"/>
    <lineage>
        <taxon>Viruses</taxon>
        <taxon>Duplodnaviria</taxon>
        <taxon>Heunggongvirae</taxon>
        <taxon>Uroviricota</taxon>
        <taxon>Caudoviricetes</taxon>
    </lineage>
</organism>
<name>A0A8S5UHX6_9CAUD</name>
<evidence type="ECO:0000313" key="1">
    <source>
        <dbReference type="EMBL" id="DAF94093.1"/>
    </source>
</evidence>
<dbReference type="EMBL" id="BK016090">
    <property type="protein sequence ID" value="DAF94093.1"/>
    <property type="molecule type" value="Genomic_DNA"/>
</dbReference>
<reference evidence="1" key="1">
    <citation type="journal article" date="2021" name="Proc. Natl. Acad. Sci. U.S.A.">
        <title>A Catalog of Tens of Thousands of Viruses from Human Metagenomes Reveals Hidden Associations with Chronic Diseases.</title>
        <authorList>
            <person name="Tisza M.J."/>
            <person name="Buck C.B."/>
        </authorList>
    </citation>
    <scope>NUCLEOTIDE SEQUENCE</scope>
    <source>
        <strain evidence="1">Ctu2j3</strain>
    </source>
</reference>
<accession>A0A8S5UHX6</accession>
<protein>
    <submittedName>
        <fullName evidence="1">Uncharacterized protein</fullName>
    </submittedName>
</protein>
<dbReference type="EMBL" id="BK016090">
    <property type="protein sequence ID" value="DAF94318.1"/>
    <property type="molecule type" value="Genomic_DNA"/>
</dbReference>
<proteinExistence type="predicted"/>
<sequence length="36" mass="4078">MIHTISLILLWCAAVINIAQLVTRVQEKKNARNKTS</sequence>